<keyword evidence="2" id="KW-1185">Reference proteome</keyword>
<accession>A0ABT4I1U9</accession>
<sequence length="99" mass="11627">MQNEVRLLLVTYIEEFTVENLEATIIKAIEKQEKAEGISVVTYTEQKSMQQTEELDYEKLMNTITQIGFELQQQGKLEYFIVTKSICESSWIVKRRDNT</sequence>
<dbReference type="RefSeq" id="WP_258418167.1">
    <property type="nucleotide sequence ID" value="NZ_JAPTNG010000018.1"/>
</dbReference>
<comment type="caution">
    <text evidence="1">The sequence shown here is derived from an EMBL/GenBank/DDBJ whole genome shotgun (WGS) entry which is preliminary data.</text>
</comment>
<organism evidence="1 2">
    <name type="scientific">Brevibacillus halotolerans</name>
    <dbReference type="NCBI Taxonomy" id="1507437"/>
    <lineage>
        <taxon>Bacteria</taxon>
        <taxon>Bacillati</taxon>
        <taxon>Bacillota</taxon>
        <taxon>Bacilli</taxon>
        <taxon>Bacillales</taxon>
        <taxon>Paenibacillaceae</taxon>
        <taxon>Brevibacillus</taxon>
    </lineage>
</organism>
<dbReference type="EMBL" id="JAPTNG010000018">
    <property type="protein sequence ID" value="MCZ0833038.1"/>
    <property type="molecule type" value="Genomic_DNA"/>
</dbReference>
<gene>
    <name evidence="1" type="ORF">O0535_20170</name>
</gene>
<dbReference type="Proteomes" id="UP001067708">
    <property type="component" value="Unassembled WGS sequence"/>
</dbReference>
<evidence type="ECO:0000313" key="2">
    <source>
        <dbReference type="Proteomes" id="UP001067708"/>
    </source>
</evidence>
<reference evidence="1" key="1">
    <citation type="submission" date="2022-09" db="EMBL/GenBank/DDBJ databases">
        <title>Genome analysis and characterization of larvicidal activity of Brevibacillus strains.</title>
        <authorList>
            <person name="Patrusheva E.V."/>
            <person name="Izotova A.O."/>
            <person name="Toshchakov S.V."/>
            <person name="Sineoky S.P."/>
        </authorList>
    </citation>
    <scope>NUCLEOTIDE SEQUENCE</scope>
    <source>
        <strain evidence="1">VKPM_B-13244</strain>
    </source>
</reference>
<protein>
    <submittedName>
        <fullName evidence="1">Uncharacterized protein</fullName>
    </submittedName>
</protein>
<evidence type="ECO:0000313" key="1">
    <source>
        <dbReference type="EMBL" id="MCZ0833038.1"/>
    </source>
</evidence>
<proteinExistence type="predicted"/>
<name>A0ABT4I1U9_9BACL</name>